<dbReference type="EMBL" id="JQCL01000057">
    <property type="protein sequence ID" value="KRO10817.1"/>
    <property type="molecule type" value="Genomic_DNA"/>
</dbReference>
<keyword evidence="2" id="KW-1185">Reference proteome</keyword>
<accession>A0A0R2MAM6</accession>
<dbReference type="PATRIC" id="fig|942150.3.peg.2611"/>
<organism evidence="1 2">
    <name type="scientific">Lactiplantibacillus xiangfangensis</name>
    <dbReference type="NCBI Taxonomy" id="942150"/>
    <lineage>
        <taxon>Bacteria</taxon>
        <taxon>Bacillati</taxon>
        <taxon>Bacillota</taxon>
        <taxon>Bacilli</taxon>
        <taxon>Lactobacillales</taxon>
        <taxon>Lactobacillaceae</taxon>
        <taxon>Lactiplantibacillus</taxon>
    </lineage>
</organism>
<gene>
    <name evidence="1" type="ORF">IV64_GL002504</name>
</gene>
<reference evidence="1 2" key="1">
    <citation type="journal article" date="2015" name="Genome Announc.">
        <title>Expanding the biotechnology potential of lactobacilli through comparative genomics of 213 strains and associated genera.</title>
        <authorList>
            <person name="Sun Z."/>
            <person name="Harris H.M."/>
            <person name="McCann A."/>
            <person name="Guo C."/>
            <person name="Argimon S."/>
            <person name="Zhang W."/>
            <person name="Yang X."/>
            <person name="Jeffery I.B."/>
            <person name="Cooney J.C."/>
            <person name="Kagawa T.F."/>
            <person name="Liu W."/>
            <person name="Song Y."/>
            <person name="Salvetti E."/>
            <person name="Wrobel A."/>
            <person name="Rasinkangas P."/>
            <person name="Parkhill J."/>
            <person name="Rea M.C."/>
            <person name="O'Sullivan O."/>
            <person name="Ritari J."/>
            <person name="Douillard F.P."/>
            <person name="Paul Ross R."/>
            <person name="Yang R."/>
            <person name="Briner A.E."/>
            <person name="Felis G.E."/>
            <person name="de Vos W.M."/>
            <person name="Barrangou R."/>
            <person name="Klaenhammer T.R."/>
            <person name="Caufield P.W."/>
            <person name="Cui Y."/>
            <person name="Zhang H."/>
            <person name="O'Toole P.W."/>
        </authorList>
    </citation>
    <scope>NUCLEOTIDE SEQUENCE [LARGE SCALE GENOMIC DNA]</scope>
    <source>
        <strain evidence="1 2">LMG 26013</strain>
    </source>
</reference>
<protein>
    <submittedName>
        <fullName evidence="1">Uncharacterized protein</fullName>
    </submittedName>
</protein>
<dbReference type="AlphaFoldDB" id="A0A0R2MAM6"/>
<name>A0A0R2MAM6_9LACO</name>
<comment type="caution">
    <text evidence="1">The sequence shown here is derived from an EMBL/GenBank/DDBJ whole genome shotgun (WGS) entry which is preliminary data.</text>
</comment>
<evidence type="ECO:0000313" key="1">
    <source>
        <dbReference type="EMBL" id="KRO10817.1"/>
    </source>
</evidence>
<sequence>MGAMPAMTTLVTPAENRFFLLSERVRRQSSLQQISPLLREHVTIKADSDFLKPTVRNLIIQKHADWLTACSHEWQLLASLPYVINPSESRTQWRHCELCHKPVRYEYHVQNKHNHQELVVGSECVKKFMNAETRYLMVITTEDNRNAVQQYQTLTEAVPVVPTIMFKQPWLPDLPVSQRPQAQQLRQTTTDTVTTYLRRRTTKLPLRELRPAEQTYQRLAADEQAVVAAEKHAAQQRLVQDQQQRQIDAQQSVNAAEQKLRNSRAYRRYLSQLAAIIVTRPERPEAKQRFEKLTVPAMSKTLVNSYQFGQMVIEYRQTGRIQVRRLAMLDHQFVQDLDQTTRELDQRQTTRFYDDVFNSCWGWTYHQAANQRADWQRLLTTRWASQLTLTWFEQLCDQSTVTQIETWLGAHATETMQRELGRRLAANPELGVIARQRLTKGELQTFCRRELATSETMADFNQRFDQQYHLAMERQAELHETLSYFYVAQHSETDHQTAIRRFQWLLEHR</sequence>
<proteinExistence type="predicted"/>
<dbReference type="Proteomes" id="UP000051783">
    <property type="component" value="Unassembled WGS sequence"/>
</dbReference>
<evidence type="ECO:0000313" key="2">
    <source>
        <dbReference type="Proteomes" id="UP000051783"/>
    </source>
</evidence>